<name>A0AAW5ECA0_9BACI</name>
<dbReference type="NCBIfam" id="NF046065">
    <property type="entry name" value="MtxRegRemB"/>
    <property type="match status" value="1"/>
</dbReference>
<reference evidence="1" key="1">
    <citation type="submission" date="2022-02" db="EMBL/GenBank/DDBJ databases">
        <title>Fredinandcohnia quinoae sp. nov. isolated from Chenopodium quinoa seeds.</title>
        <authorList>
            <person name="Saati-Santamaria Z."/>
            <person name="Flores-Felix J.D."/>
            <person name="Igual J.M."/>
            <person name="Velazquez E."/>
            <person name="Garcia-Fraile P."/>
            <person name="Martinez-Molina E."/>
        </authorList>
    </citation>
    <scope>NUCLEOTIDE SEQUENCE</scope>
    <source>
        <strain evidence="1">SECRCQ15</strain>
    </source>
</reference>
<dbReference type="RefSeq" id="WP_240256710.1">
    <property type="nucleotide sequence ID" value="NZ_JAKTTI010000027.1"/>
</dbReference>
<dbReference type="Proteomes" id="UP001431131">
    <property type="component" value="Unassembled WGS sequence"/>
</dbReference>
<sequence length="92" mass="10446">MFIHLGENIIVRSTDVITILDRQLLKSSSIVNEFLEAQKDKIVELANENTKSVIVTVDHVYFSPLSSSTLKRRAQHVSELEASFEEEISVEE</sequence>
<gene>
    <name evidence="1" type="ORF">MJG50_15775</name>
</gene>
<proteinExistence type="predicted"/>
<evidence type="ECO:0000313" key="1">
    <source>
        <dbReference type="EMBL" id="MCH1626793.1"/>
    </source>
</evidence>
<dbReference type="EMBL" id="JAKTTI010000027">
    <property type="protein sequence ID" value="MCH1626793.1"/>
    <property type="molecule type" value="Genomic_DNA"/>
</dbReference>
<protein>
    <submittedName>
        <fullName evidence="1">DUF370 domain-containing protein</fullName>
    </submittedName>
</protein>
<dbReference type="Pfam" id="PF04025">
    <property type="entry name" value="RemA-like"/>
    <property type="match status" value="1"/>
</dbReference>
<dbReference type="AlphaFoldDB" id="A0AAW5ECA0"/>
<evidence type="ECO:0000313" key="2">
    <source>
        <dbReference type="Proteomes" id="UP001431131"/>
    </source>
</evidence>
<accession>A0AAW5ECA0</accession>
<keyword evidence="2" id="KW-1185">Reference proteome</keyword>
<comment type="caution">
    <text evidence="1">The sequence shown here is derived from an EMBL/GenBank/DDBJ whole genome shotgun (WGS) entry which is preliminary data.</text>
</comment>
<organism evidence="1 2">
    <name type="scientific">Fredinandcohnia quinoae</name>
    <dbReference type="NCBI Taxonomy" id="2918902"/>
    <lineage>
        <taxon>Bacteria</taxon>
        <taxon>Bacillati</taxon>
        <taxon>Bacillota</taxon>
        <taxon>Bacilli</taxon>
        <taxon>Bacillales</taxon>
        <taxon>Bacillaceae</taxon>
        <taxon>Fredinandcohnia</taxon>
    </lineage>
</organism>
<dbReference type="InterPro" id="IPR007169">
    <property type="entry name" value="RemA-like"/>
</dbReference>